<organism evidence="8 9">
    <name type="scientific">Myotis davidii</name>
    <name type="common">David's myotis</name>
    <dbReference type="NCBI Taxonomy" id="225400"/>
    <lineage>
        <taxon>Eukaryota</taxon>
        <taxon>Metazoa</taxon>
        <taxon>Chordata</taxon>
        <taxon>Craniata</taxon>
        <taxon>Vertebrata</taxon>
        <taxon>Euteleostomi</taxon>
        <taxon>Mammalia</taxon>
        <taxon>Eutheria</taxon>
        <taxon>Laurasiatheria</taxon>
        <taxon>Chiroptera</taxon>
        <taxon>Yangochiroptera</taxon>
        <taxon>Vespertilionidae</taxon>
        <taxon>Myotis</taxon>
    </lineage>
</organism>
<evidence type="ECO:0000256" key="2">
    <source>
        <dbReference type="ARBA" id="ARBA00011133"/>
    </source>
</evidence>
<evidence type="ECO:0000313" key="8">
    <source>
        <dbReference type="EMBL" id="ELK27286.1"/>
    </source>
</evidence>
<dbReference type="InterPro" id="IPR000509">
    <property type="entry name" value="Ribosomal_eL36"/>
</dbReference>
<gene>
    <name evidence="8" type="ORF">MDA_GLEAN10023915</name>
</gene>
<accession>L5LMK7</accession>
<reference evidence="9" key="1">
    <citation type="journal article" date="2013" name="Science">
        <title>Comparative analysis of bat genomes provides insight into the evolution of flight and immunity.</title>
        <authorList>
            <person name="Zhang G."/>
            <person name="Cowled C."/>
            <person name="Shi Z."/>
            <person name="Huang Z."/>
            <person name="Bishop-Lilly K.A."/>
            <person name="Fang X."/>
            <person name="Wynne J.W."/>
            <person name="Xiong Z."/>
            <person name="Baker M.L."/>
            <person name="Zhao W."/>
            <person name="Tachedjian M."/>
            <person name="Zhu Y."/>
            <person name="Zhou P."/>
            <person name="Jiang X."/>
            <person name="Ng J."/>
            <person name="Yang L."/>
            <person name="Wu L."/>
            <person name="Xiao J."/>
            <person name="Feng Y."/>
            <person name="Chen Y."/>
            <person name="Sun X."/>
            <person name="Zhang Y."/>
            <person name="Marsh G.A."/>
            <person name="Crameri G."/>
            <person name="Broder C.C."/>
            <person name="Frey K.G."/>
            <person name="Wang L.F."/>
            <person name="Wang J."/>
        </authorList>
    </citation>
    <scope>NUCLEOTIDE SEQUENCE [LARGE SCALE GENOMIC DNA]</scope>
</reference>
<keyword evidence="9" id="KW-1185">Reference proteome</keyword>
<dbReference type="InterPro" id="IPR038097">
    <property type="entry name" value="Ribosomal_eL36_sf"/>
</dbReference>
<dbReference type="Pfam" id="PF01158">
    <property type="entry name" value="Ribosomal_L36e"/>
    <property type="match status" value="1"/>
</dbReference>
<name>L5LMK7_MYODS</name>
<evidence type="ECO:0000256" key="7">
    <source>
        <dbReference type="ARBA" id="ARBA00035331"/>
    </source>
</evidence>
<protein>
    <recommendedName>
        <fullName evidence="6">Large ribosomal subunit protein eL36</fullName>
    </recommendedName>
    <alternativeName>
        <fullName evidence="7">60S ribosomal protein L36</fullName>
    </alternativeName>
</protein>
<keyword evidence="4" id="KW-0687">Ribonucleoprotein</keyword>
<comment type="subunit">
    <text evidence="2">Component of the large ribosomal subunit.</text>
</comment>
<dbReference type="GO" id="GO:1990904">
    <property type="term" value="C:ribonucleoprotein complex"/>
    <property type="evidence" value="ECO:0007669"/>
    <property type="project" value="UniProtKB-KW"/>
</dbReference>
<evidence type="ECO:0000313" key="9">
    <source>
        <dbReference type="Proteomes" id="UP000010556"/>
    </source>
</evidence>
<sequence length="138" mass="15202">MGLLQDLQELLSGLFSQSCPNHRVQSFYFLIKMLLDSVEDVHAVLAVDHGHCQATLAKAASVPDPVQAAIGSALPHGHGPQQGPQATKDVRKLRHPRCSGRLTKCIKLVQDMIREVCGSALYERSTMRYSRSLRTRGP</sequence>
<proteinExistence type="inferred from homology"/>
<dbReference type="GO" id="GO:0003735">
    <property type="term" value="F:structural constituent of ribosome"/>
    <property type="evidence" value="ECO:0007669"/>
    <property type="project" value="InterPro"/>
</dbReference>
<dbReference type="GO" id="GO:0005840">
    <property type="term" value="C:ribosome"/>
    <property type="evidence" value="ECO:0007669"/>
    <property type="project" value="UniProtKB-KW"/>
</dbReference>
<evidence type="ECO:0000256" key="3">
    <source>
        <dbReference type="ARBA" id="ARBA00022980"/>
    </source>
</evidence>
<keyword evidence="3 8" id="KW-0689">Ribosomal protein</keyword>
<comment type="function">
    <text evidence="5">Component of the large ribosomal subunit. The ribosome is a large ribonucleoprotein complex responsible for the synthesis of proteins in the cell.</text>
</comment>
<dbReference type="Proteomes" id="UP000010556">
    <property type="component" value="Unassembled WGS sequence"/>
</dbReference>
<dbReference type="Gene3D" id="1.10.10.1760">
    <property type="entry name" value="60S ribosomal protein L36"/>
    <property type="match status" value="1"/>
</dbReference>
<dbReference type="EMBL" id="KB110335">
    <property type="protein sequence ID" value="ELK27286.1"/>
    <property type="molecule type" value="Genomic_DNA"/>
</dbReference>
<evidence type="ECO:0000256" key="4">
    <source>
        <dbReference type="ARBA" id="ARBA00023274"/>
    </source>
</evidence>
<dbReference type="GO" id="GO:0006412">
    <property type="term" value="P:translation"/>
    <property type="evidence" value="ECO:0007669"/>
    <property type="project" value="InterPro"/>
</dbReference>
<evidence type="ECO:0000256" key="6">
    <source>
        <dbReference type="ARBA" id="ARBA00035226"/>
    </source>
</evidence>
<evidence type="ECO:0000256" key="1">
    <source>
        <dbReference type="ARBA" id="ARBA00006509"/>
    </source>
</evidence>
<dbReference type="AlphaFoldDB" id="L5LMK7"/>
<evidence type="ECO:0000256" key="5">
    <source>
        <dbReference type="ARBA" id="ARBA00034092"/>
    </source>
</evidence>
<comment type="similarity">
    <text evidence="1">Belongs to the eukaryotic ribosomal protein eL36 family.</text>
</comment>